<dbReference type="EMBL" id="CM007900">
    <property type="protein sequence ID" value="OTG09308.1"/>
    <property type="molecule type" value="Genomic_DNA"/>
</dbReference>
<sequence>MRIQRLSRSTHVNTLVDVCLMHIFSFLSPVPGLLQMFGSPLLLQMSADVVRRLQTFYLWKNKQHLRSGWTKSAPRRHRTNLF</sequence>
<dbReference type="AlphaFoldDB" id="A0A251TE09"/>
<evidence type="ECO:0000313" key="1">
    <source>
        <dbReference type="EMBL" id="KAF5784196.1"/>
    </source>
</evidence>
<reference evidence="2" key="2">
    <citation type="submission" date="2017-02" db="EMBL/GenBank/DDBJ databases">
        <title>Sunflower complete genome.</title>
        <authorList>
            <person name="Langlade N."/>
            <person name="Munos S."/>
        </authorList>
    </citation>
    <scope>NUCLEOTIDE SEQUENCE [LARGE SCALE GENOMIC DNA]</scope>
    <source>
        <tissue evidence="2">Leaves</tissue>
    </source>
</reference>
<proteinExistence type="predicted"/>
<dbReference type="Proteomes" id="UP000215914">
    <property type="component" value="Chromosome 11"/>
</dbReference>
<evidence type="ECO:0000313" key="2">
    <source>
        <dbReference type="EMBL" id="OTG09308.1"/>
    </source>
</evidence>
<gene>
    <name evidence="2" type="ORF">HannXRQ_Chr11g0351531</name>
    <name evidence="1" type="ORF">HanXRQr2_Chr11g0516721</name>
</gene>
<dbReference type="Gramene" id="mRNA:HanXRQr2_Chr11g0516721">
    <property type="protein sequence ID" value="mRNA:HanXRQr2_Chr11g0516721"/>
    <property type="gene ID" value="HanXRQr2_Chr11g0516721"/>
</dbReference>
<dbReference type="InParanoid" id="A0A251TE09"/>
<evidence type="ECO:0000313" key="3">
    <source>
        <dbReference type="Proteomes" id="UP000215914"/>
    </source>
</evidence>
<protein>
    <submittedName>
        <fullName evidence="2">Uncharacterized protein</fullName>
    </submittedName>
</protein>
<reference evidence="1" key="3">
    <citation type="submission" date="2020-06" db="EMBL/GenBank/DDBJ databases">
        <title>Helianthus annuus Genome sequencing and assembly Release 2.</title>
        <authorList>
            <person name="Gouzy J."/>
            <person name="Langlade N."/>
            <person name="Munos S."/>
        </authorList>
    </citation>
    <scope>NUCLEOTIDE SEQUENCE</scope>
    <source>
        <tissue evidence="1">Leaves</tissue>
    </source>
</reference>
<dbReference type="EMBL" id="MNCJ02000326">
    <property type="protein sequence ID" value="KAF5784196.1"/>
    <property type="molecule type" value="Genomic_DNA"/>
</dbReference>
<reference evidence="1 3" key="1">
    <citation type="journal article" date="2017" name="Nature">
        <title>The sunflower genome provides insights into oil metabolism, flowering and Asterid evolution.</title>
        <authorList>
            <person name="Badouin H."/>
            <person name="Gouzy J."/>
            <person name="Grassa C.J."/>
            <person name="Murat F."/>
            <person name="Staton S.E."/>
            <person name="Cottret L."/>
            <person name="Lelandais-Briere C."/>
            <person name="Owens G.L."/>
            <person name="Carrere S."/>
            <person name="Mayjonade B."/>
            <person name="Legrand L."/>
            <person name="Gill N."/>
            <person name="Kane N.C."/>
            <person name="Bowers J.E."/>
            <person name="Hubner S."/>
            <person name="Bellec A."/>
            <person name="Berard A."/>
            <person name="Berges H."/>
            <person name="Blanchet N."/>
            <person name="Boniface M.C."/>
            <person name="Brunel D."/>
            <person name="Catrice O."/>
            <person name="Chaidir N."/>
            <person name="Claudel C."/>
            <person name="Donnadieu C."/>
            <person name="Faraut T."/>
            <person name="Fievet G."/>
            <person name="Helmstetter N."/>
            <person name="King M."/>
            <person name="Knapp S.J."/>
            <person name="Lai Z."/>
            <person name="Le Paslier M.C."/>
            <person name="Lippi Y."/>
            <person name="Lorenzon L."/>
            <person name="Mandel J.R."/>
            <person name="Marage G."/>
            <person name="Marchand G."/>
            <person name="Marquand E."/>
            <person name="Bret-Mestries E."/>
            <person name="Morien E."/>
            <person name="Nambeesan S."/>
            <person name="Nguyen T."/>
            <person name="Pegot-Espagnet P."/>
            <person name="Pouilly N."/>
            <person name="Raftis F."/>
            <person name="Sallet E."/>
            <person name="Schiex T."/>
            <person name="Thomas J."/>
            <person name="Vandecasteele C."/>
            <person name="Vares D."/>
            <person name="Vear F."/>
            <person name="Vautrin S."/>
            <person name="Crespi M."/>
            <person name="Mangin B."/>
            <person name="Burke J.M."/>
            <person name="Salse J."/>
            <person name="Munos S."/>
            <person name="Vincourt P."/>
            <person name="Rieseberg L.H."/>
            <person name="Langlade N.B."/>
        </authorList>
    </citation>
    <scope>NUCLEOTIDE SEQUENCE [LARGE SCALE GENOMIC DNA]</scope>
    <source>
        <strain evidence="3">cv. SF193</strain>
        <tissue evidence="1">Leaves</tissue>
    </source>
</reference>
<accession>A0A251TE09</accession>
<name>A0A251TE09_HELAN</name>
<keyword evidence="3" id="KW-1185">Reference proteome</keyword>
<organism evidence="2 3">
    <name type="scientific">Helianthus annuus</name>
    <name type="common">Common sunflower</name>
    <dbReference type="NCBI Taxonomy" id="4232"/>
    <lineage>
        <taxon>Eukaryota</taxon>
        <taxon>Viridiplantae</taxon>
        <taxon>Streptophyta</taxon>
        <taxon>Embryophyta</taxon>
        <taxon>Tracheophyta</taxon>
        <taxon>Spermatophyta</taxon>
        <taxon>Magnoliopsida</taxon>
        <taxon>eudicotyledons</taxon>
        <taxon>Gunneridae</taxon>
        <taxon>Pentapetalae</taxon>
        <taxon>asterids</taxon>
        <taxon>campanulids</taxon>
        <taxon>Asterales</taxon>
        <taxon>Asteraceae</taxon>
        <taxon>Asteroideae</taxon>
        <taxon>Heliantheae alliance</taxon>
        <taxon>Heliantheae</taxon>
        <taxon>Helianthus</taxon>
    </lineage>
</organism>